<keyword evidence="7" id="KW-0378">Hydrolase</keyword>
<comment type="catalytic activity">
    <reaction evidence="1 7">
        <text>a myo-inositol phosphate + H2O = myo-inositol + phosphate</text>
        <dbReference type="Rhea" id="RHEA:24056"/>
        <dbReference type="ChEBI" id="CHEBI:15377"/>
        <dbReference type="ChEBI" id="CHEBI:17268"/>
        <dbReference type="ChEBI" id="CHEBI:43474"/>
        <dbReference type="ChEBI" id="CHEBI:84139"/>
        <dbReference type="EC" id="3.1.3.25"/>
    </reaction>
</comment>
<organism evidence="8 9">
    <name type="scientific">Allomyces macrogynus (strain ATCC 38327)</name>
    <name type="common">Allomyces javanicus var. macrogynus</name>
    <dbReference type="NCBI Taxonomy" id="578462"/>
    <lineage>
        <taxon>Eukaryota</taxon>
        <taxon>Fungi</taxon>
        <taxon>Fungi incertae sedis</taxon>
        <taxon>Blastocladiomycota</taxon>
        <taxon>Blastocladiomycetes</taxon>
        <taxon>Blastocladiales</taxon>
        <taxon>Blastocladiaceae</taxon>
        <taxon>Allomyces</taxon>
    </lineage>
</organism>
<evidence type="ECO:0000256" key="3">
    <source>
        <dbReference type="ARBA" id="ARBA00009759"/>
    </source>
</evidence>
<feature type="binding site" evidence="6">
    <location>
        <position position="94"/>
    </location>
    <ligand>
        <name>Mg(2+)</name>
        <dbReference type="ChEBI" id="CHEBI:18420"/>
        <label>1</label>
        <note>catalytic</note>
    </ligand>
</feature>
<dbReference type="Gene3D" id="3.40.190.80">
    <property type="match status" value="1"/>
</dbReference>
<gene>
    <name evidence="8" type="ORF">AMAG_04319</name>
</gene>
<dbReference type="UniPathway" id="UPA00823">
    <property type="reaction ID" value="UER00788"/>
</dbReference>
<accession>A0A0L0S8L8</accession>
<dbReference type="AlphaFoldDB" id="A0A0L0S8L8"/>
<evidence type="ECO:0000313" key="8">
    <source>
        <dbReference type="EMBL" id="KNE58766.1"/>
    </source>
</evidence>
<dbReference type="PROSITE" id="PS00630">
    <property type="entry name" value="IMP_2"/>
    <property type="match status" value="1"/>
</dbReference>
<keyword evidence="5 6" id="KW-0460">Magnesium</keyword>
<keyword evidence="9" id="KW-1185">Reference proteome</keyword>
<feature type="binding site" evidence="6">
    <location>
        <position position="119"/>
    </location>
    <ligand>
        <name>Mg(2+)</name>
        <dbReference type="ChEBI" id="CHEBI:18420"/>
        <label>1</label>
        <note>catalytic</note>
    </ligand>
</feature>
<dbReference type="eggNOG" id="KOG2951">
    <property type="taxonomic scope" value="Eukaryota"/>
</dbReference>
<dbReference type="VEuPathDB" id="FungiDB:AMAG_04319"/>
<evidence type="ECO:0000256" key="6">
    <source>
        <dbReference type="PIRSR" id="PIRSR600760-2"/>
    </source>
</evidence>
<dbReference type="STRING" id="578462.A0A0L0S8L8"/>
<reference evidence="9" key="2">
    <citation type="submission" date="2009-11" db="EMBL/GenBank/DDBJ databases">
        <title>The Genome Sequence of Allomyces macrogynus strain ATCC 38327.</title>
        <authorList>
            <consortium name="The Broad Institute Genome Sequencing Platform"/>
            <person name="Russ C."/>
            <person name="Cuomo C."/>
            <person name="Shea T."/>
            <person name="Young S.K."/>
            <person name="Zeng Q."/>
            <person name="Koehrsen M."/>
            <person name="Haas B."/>
            <person name="Borodovsky M."/>
            <person name="Guigo R."/>
            <person name="Alvarado L."/>
            <person name="Berlin A."/>
            <person name="Borenstein D."/>
            <person name="Chen Z."/>
            <person name="Engels R."/>
            <person name="Freedman E."/>
            <person name="Gellesch M."/>
            <person name="Goldberg J."/>
            <person name="Griggs A."/>
            <person name="Gujja S."/>
            <person name="Heiman D."/>
            <person name="Hepburn T."/>
            <person name="Howarth C."/>
            <person name="Jen D."/>
            <person name="Larson L."/>
            <person name="Lewis B."/>
            <person name="Mehta T."/>
            <person name="Park D."/>
            <person name="Pearson M."/>
            <person name="Roberts A."/>
            <person name="Saif S."/>
            <person name="Shenoy N."/>
            <person name="Sisk P."/>
            <person name="Stolte C."/>
            <person name="Sykes S."/>
            <person name="Walk T."/>
            <person name="White J."/>
            <person name="Yandava C."/>
            <person name="Burger G."/>
            <person name="Gray M.W."/>
            <person name="Holland P.W.H."/>
            <person name="King N."/>
            <person name="Lang F.B.F."/>
            <person name="Roger A.J."/>
            <person name="Ruiz-Trillo I."/>
            <person name="Lander E."/>
            <person name="Nusbaum C."/>
        </authorList>
    </citation>
    <scope>NUCLEOTIDE SEQUENCE [LARGE SCALE GENOMIC DNA]</scope>
    <source>
        <strain evidence="9">ATCC 38327</strain>
    </source>
</reference>
<dbReference type="Proteomes" id="UP000054350">
    <property type="component" value="Unassembled WGS sequence"/>
</dbReference>
<dbReference type="OrthoDB" id="10254945at2759"/>
<sequence>MAATNPPQAAQQDWTRTAVPDAAPFAPFFRAALAVAREAGAIIKTAFEDGQAPPNPNIKDANDVDLVTATDQAVEALIQSRLRDAFPDYAFIGEETVAANNGQAPPLTARPTIICDPVDGTTNFVHGFPFVCTALALVVDHAPVVGIVYNPILDQLYVAHKGYGAWCNGQPLPRHRAAHGMDARAALFITEGGHDRSQVAMDAKIGTWRQALAADGKYPPVRGIRCTGSGALNLCMIARGAADVYWEVGLHAWDMAAAAVIVTEAGGMVVGDEALDEDRRKTWDPTSTPFDVMGRKAMAIRKHDVAFMRETFERVTDYPCPRD</sequence>
<dbReference type="GO" id="GO:0006021">
    <property type="term" value="P:inositol biosynthetic process"/>
    <property type="evidence" value="ECO:0007669"/>
    <property type="project" value="UniProtKB-UniPathway"/>
</dbReference>
<dbReference type="FunFam" id="3.30.540.10:FF:000004">
    <property type="entry name" value="Inositol-1-monophosphatase"/>
    <property type="match status" value="1"/>
</dbReference>
<evidence type="ECO:0000256" key="7">
    <source>
        <dbReference type="RuleBase" id="RU364068"/>
    </source>
</evidence>
<dbReference type="GO" id="GO:0008934">
    <property type="term" value="F:inositol monophosphate 1-phosphatase activity"/>
    <property type="evidence" value="ECO:0007669"/>
    <property type="project" value="InterPro"/>
</dbReference>
<dbReference type="SUPFAM" id="SSF56655">
    <property type="entry name" value="Carbohydrate phosphatase"/>
    <property type="match status" value="1"/>
</dbReference>
<comment type="pathway">
    <text evidence="7">Polyol metabolism; myo-inositol biosynthesis; myo-inositol from D-glucose 6-phosphate: step 2/2.</text>
</comment>
<evidence type="ECO:0000313" key="9">
    <source>
        <dbReference type="Proteomes" id="UP000054350"/>
    </source>
</evidence>
<dbReference type="PRINTS" id="PR00377">
    <property type="entry name" value="IMPHPHTASES"/>
</dbReference>
<dbReference type="InterPro" id="IPR000760">
    <property type="entry name" value="Inositol_monophosphatase-like"/>
</dbReference>
<dbReference type="EMBL" id="GG745333">
    <property type="protein sequence ID" value="KNE58766.1"/>
    <property type="molecule type" value="Genomic_DNA"/>
</dbReference>
<comment type="similarity">
    <text evidence="3 7">Belongs to the inositol monophosphatase superfamily.</text>
</comment>
<proteinExistence type="inferred from homology"/>
<dbReference type="PANTHER" id="PTHR20854:SF4">
    <property type="entry name" value="INOSITOL-1-MONOPHOSPHATASE-RELATED"/>
    <property type="match status" value="1"/>
</dbReference>
<keyword evidence="4 6" id="KW-0479">Metal-binding</keyword>
<dbReference type="EC" id="3.1.3.25" evidence="7"/>
<dbReference type="GO" id="GO:0046854">
    <property type="term" value="P:phosphatidylinositol phosphate biosynthetic process"/>
    <property type="evidence" value="ECO:0007669"/>
    <property type="project" value="InterPro"/>
</dbReference>
<dbReference type="PANTHER" id="PTHR20854">
    <property type="entry name" value="INOSITOL MONOPHOSPHATASE"/>
    <property type="match status" value="1"/>
</dbReference>
<feature type="binding site" evidence="6">
    <location>
        <position position="254"/>
    </location>
    <ligand>
        <name>Mg(2+)</name>
        <dbReference type="ChEBI" id="CHEBI:18420"/>
        <label>1</label>
        <note>catalytic</note>
    </ligand>
</feature>
<dbReference type="GO" id="GO:0046872">
    <property type="term" value="F:metal ion binding"/>
    <property type="evidence" value="ECO:0007669"/>
    <property type="project" value="UniProtKB-KW"/>
</dbReference>
<evidence type="ECO:0000256" key="2">
    <source>
        <dbReference type="ARBA" id="ARBA00001946"/>
    </source>
</evidence>
<comment type="cofactor">
    <cofactor evidence="2 6 7">
        <name>Mg(2+)</name>
        <dbReference type="ChEBI" id="CHEBI:18420"/>
    </cofactor>
</comment>
<evidence type="ECO:0000256" key="5">
    <source>
        <dbReference type="ARBA" id="ARBA00022842"/>
    </source>
</evidence>
<dbReference type="InterPro" id="IPR020550">
    <property type="entry name" value="Inositol_monophosphatase_CS"/>
</dbReference>
<dbReference type="InterPro" id="IPR033942">
    <property type="entry name" value="IMPase"/>
</dbReference>
<reference evidence="8 9" key="1">
    <citation type="submission" date="2009-11" db="EMBL/GenBank/DDBJ databases">
        <title>Annotation of Allomyces macrogynus ATCC 38327.</title>
        <authorList>
            <consortium name="The Broad Institute Genome Sequencing Platform"/>
            <person name="Russ C."/>
            <person name="Cuomo C."/>
            <person name="Burger G."/>
            <person name="Gray M.W."/>
            <person name="Holland P.W.H."/>
            <person name="King N."/>
            <person name="Lang F.B.F."/>
            <person name="Roger A.J."/>
            <person name="Ruiz-Trillo I."/>
            <person name="Young S.K."/>
            <person name="Zeng Q."/>
            <person name="Gargeya S."/>
            <person name="Fitzgerald M."/>
            <person name="Haas B."/>
            <person name="Abouelleil A."/>
            <person name="Alvarado L."/>
            <person name="Arachchi H.M."/>
            <person name="Berlin A."/>
            <person name="Chapman S.B."/>
            <person name="Gearin G."/>
            <person name="Goldberg J."/>
            <person name="Griggs A."/>
            <person name="Gujja S."/>
            <person name="Hansen M."/>
            <person name="Heiman D."/>
            <person name="Howarth C."/>
            <person name="Larimer J."/>
            <person name="Lui A."/>
            <person name="MacDonald P.J.P."/>
            <person name="McCowen C."/>
            <person name="Montmayeur A."/>
            <person name="Murphy C."/>
            <person name="Neiman D."/>
            <person name="Pearson M."/>
            <person name="Priest M."/>
            <person name="Roberts A."/>
            <person name="Saif S."/>
            <person name="Shea T."/>
            <person name="Sisk P."/>
            <person name="Stolte C."/>
            <person name="Sykes S."/>
            <person name="Wortman J."/>
            <person name="Nusbaum C."/>
            <person name="Birren B."/>
        </authorList>
    </citation>
    <scope>NUCLEOTIDE SEQUENCE [LARGE SCALE GENOMIC DNA]</scope>
    <source>
        <strain evidence="8 9">ATCC 38327</strain>
    </source>
</reference>
<dbReference type="CDD" id="cd01639">
    <property type="entry name" value="IMPase"/>
    <property type="match status" value="1"/>
</dbReference>
<dbReference type="Gene3D" id="3.30.540.10">
    <property type="entry name" value="Fructose-1,6-Bisphosphatase, subunit A, domain 1"/>
    <property type="match status" value="1"/>
</dbReference>
<evidence type="ECO:0000256" key="4">
    <source>
        <dbReference type="ARBA" id="ARBA00022723"/>
    </source>
</evidence>
<protein>
    <recommendedName>
        <fullName evidence="7">Inositol-1-monophosphatase</fullName>
        <ecNumber evidence="7">3.1.3.25</ecNumber>
    </recommendedName>
</protein>
<feature type="binding site" evidence="6">
    <location>
        <position position="116"/>
    </location>
    <ligand>
        <name>Mg(2+)</name>
        <dbReference type="ChEBI" id="CHEBI:18420"/>
        <label>1</label>
        <note>catalytic</note>
    </ligand>
</feature>
<dbReference type="OMA" id="FNVMKPD"/>
<dbReference type="GO" id="GO:0007165">
    <property type="term" value="P:signal transduction"/>
    <property type="evidence" value="ECO:0007669"/>
    <property type="project" value="TreeGrafter"/>
</dbReference>
<evidence type="ECO:0000256" key="1">
    <source>
        <dbReference type="ARBA" id="ARBA00001033"/>
    </source>
</evidence>
<name>A0A0L0S8L8_ALLM3</name>
<dbReference type="Pfam" id="PF00459">
    <property type="entry name" value="Inositol_P"/>
    <property type="match status" value="1"/>
</dbReference>